<dbReference type="RefSeq" id="XP_031081011.1">
    <property type="nucleotide sequence ID" value="XM_031230922.1"/>
</dbReference>
<comment type="subcellular location">
    <subcellularLocation>
        <location evidence="2">Membrane</location>
    </subcellularLocation>
</comment>
<dbReference type="GO" id="GO:0004497">
    <property type="term" value="F:monooxygenase activity"/>
    <property type="evidence" value="ECO:0007669"/>
    <property type="project" value="UniProtKB-KW"/>
</dbReference>
<keyword evidence="10" id="KW-0503">Monooxygenase</keyword>
<evidence type="ECO:0000256" key="5">
    <source>
        <dbReference type="ARBA" id="ARBA00022692"/>
    </source>
</evidence>
<comment type="cofactor">
    <cofactor evidence="1 13">
        <name>heme</name>
        <dbReference type="ChEBI" id="CHEBI:30413"/>
    </cofactor>
</comment>
<dbReference type="GO" id="GO:1902181">
    <property type="term" value="P:verruculogen biosynthetic process"/>
    <property type="evidence" value="ECO:0007669"/>
    <property type="project" value="UniProtKB-ARBA"/>
</dbReference>
<keyword evidence="8" id="KW-0560">Oxidoreductase</keyword>
<dbReference type="EMBL" id="FJOF01000004">
    <property type="protein sequence ID" value="CZR40418.1"/>
    <property type="molecule type" value="Genomic_DNA"/>
</dbReference>
<dbReference type="GO" id="GO:0032259">
    <property type="term" value="P:methylation"/>
    <property type="evidence" value="ECO:0007669"/>
    <property type="project" value="UniProtKB-KW"/>
</dbReference>
<evidence type="ECO:0000256" key="1">
    <source>
        <dbReference type="ARBA" id="ARBA00001971"/>
    </source>
</evidence>
<dbReference type="InterPro" id="IPR002401">
    <property type="entry name" value="Cyt_P450_E_grp-I"/>
</dbReference>
<dbReference type="Pfam" id="PF00067">
    <property type="entry name" value="p450"/>
    <property type="match status" value="1"/>
</dbReference>
<dbReference type="PRINTS" id="PR00463">
    <property type="entry name" value="EP450I"/>
</dbReference>
<keyword evidence="11 14" id="KW-0472">Membrane</keyword>
<feature type="binding site" description="axial binding residue" evidence="13">
    <location>
        <position position="493"/>
    </location>
    <ligand>
        <name>heme</name>
        <dbReference type="ChEBI" id="CHEBI:30413"/>
    </ligand>
    <ligandPart>
        <name>Fe</name>
        <dbReference type="ChEBI" id="CHEBI:18248"/>
    </ligandPart>
</feature>
<reference evidence="16" key="1">
    <citation type="journal article" date="2016" name="Genome Biol. Evol.">
        <title>Comparative 'omics' of the Fusarium fujikuroi species complex highlights differences in genetic potential and metabolite synthesis.</title>
        <authorList>
            <person name="Niehaus E.-M."/>
            <person name="Muensterkoetter M."/>
            <person name="Proctor R.H."/>
            <person name="Brown D.W."/>
            <person name="Sharon A."/>
            <person name="Idan Y."/>
            <person name="Oren-Young L."/>
            <person name="Sieber C.M."/>
            <person name="Novak O."/>
            <person name="Pencik A."/>
            <person name="Tarkowska D."/>
            <person name="Hromadova K."/>
            <person name="Freeman S."/>
            <person name="Maymon M."/>
            <person name="Elazar M."/>
            <person name="Youssef S.A."/>
            <person name="El-Shabrawy E.S.M."/>
            <person name="Shalaby A.B.A."/>
            <person name="Houterman P."/>
            <person name="Brock N.L."/>
            <person name="Burkhardt I."/>
            <person name="Tsavkelova E.A."/>
            <person name="Dickschat J.S."/>
            <person name="Galuszka P."/>
            <person name="Gueldener U."/>
            <person name="Tudzynski B."/>
        </authorList>
    </citation>
    <scope>NUCLEOTIDE SEQUENCE [LARGE SCALE GENOMIC DNA]</scope>
    <source>
        <strain evidence="16">ET1</strain>
    </source>
</reference>
<evidence type="ECO:0000256" key="10">
    <source>
        <dbReference type="ARBA" id="ARBA00023033"/>
    </source>
</evidence>
<dbReference type="InterPro" id="IPR001128">
    <property type="entry name" value="Cyt_P450"/>
</dbReference>
<evidence type="ECO:0000313" key="15">
    <source>
        <dbReference type="EMBL" id="CZR40418.1"/>
    </source>
</evidence>
<evidence type="ECO:0000256" key="4">
    <source>
        <dbReference type="ARBA" id="ARBA00022617"/>
    </source>
</evidence>
<evidence type="ECO:0000313" key="16">
    <source>
        <dbReference type="Proteomes" id="UP000183971"/>
    </source>
</evidence>
<dbReference type="GO" id="GO:0016705">
    <property type="term" value="F:oxidoreductase activity, acting on paired donors, with incorporation or reduction of molecular oxygen"/>
    <property type="evidence" value="ECO:0007669"/>
    <property type="project" value="InterPro"/>
</dbReference>
<name>A0A1L7VIK7_FUSPR</name>
<dbReference type="CDD" id="cd11061">
    <property type="entry name" value="CYP67-like"/>
    <property type="match status" value="1"/>
</dbReference>
<protein>
    <submittedName>
        <fullName evidence="15">Related to pisatin demethylase cytochrome P450</fullName>
    </submittedName>
</protein>
<organism evidence="15 16">
    <name type="scientific">Fusarium proliferatum (strain ET1)</name>
    <name type="common">Orchid endophyte fungus</name>
    <dbReference type="NCBI Taxonomy" id="1227346"/>
    <lineage>
        <taxon>Eukaryota</taxon>
        <taxon>Fungi</taxon>
        <taxon>Dikarya</taxon>
        <taxon>Ascomycota</taxon>
        <taxon>Pezizomycotina</taxon>
        <taxon>Sordariomycetes</taxon>
        <taxon>Hypocreomycetidae</taxon>
        <taxon>Hypocreales</taxon>
        <taxon>Nectriaceae</taxon>
        <taxon>Fusarium</taxon>
        <taxon>Fusarium fujikuroi species complex</taxon>
    </lineage>
</organism>
<evidence type="ECO:0000256" key="9">
    <source>
        <dbReference type="ARBA" id="ARBA00023004"/>
    </source>
</evidence>
<keyword evidence="12" id="KW-0325">Glycoprotein</keyword>
<dbReference type="GO" id="GO:0005506">
    <property type="term" value="F:iron ion binding"/>
    <property type="evidence" value="ECO:0007669"/>
    <property type="project" value="InterPro"/>
</dbReference>
<dbReference type="SUPFAM" id="SSF48264">
    <property type="entry name" value="Cytochrome P450"/>
    <property type="match status" value="1"/>
</dbReference>
<dbReference type="AlphaFoldDB" id="A0A1L7VIK7"/>
<feature type="transmembrane region" description="Helical" evidence="14">
    <location>
        <begin position="12"/>
        <end position="28"/>
    </location>
</feature>
<evidence type="ECO:0000256" key="11">
    <source>
        <dbReference type="ARBA" id="ARBA00023136"/>
    </source>
</evidence>
<dbReference type="Gene3D" id="1.10.630.10">
    <property type="entry name" value="Cytochrome P450"/>
    <property type="match status" value="1"/>
</dbReference>
<keyword evidence="7 14" id="KW-1133">Transmembrane helix</keyword>
<dbReference type="PANTHER" id="PTHR24305:SF187">
    <property type="entry name" value="P450, PUTATIVE (EUROFUNG)-RELATED"/>
    <property type="match status" value="1"/>
</dbReference>
<evidence type="ECO:0000256" key="6">
    <source>
        <dbReference type="ARBA" id="ARBA00022723"/>
    </source>
</evidence>
<dbReference type="GO" id="GO:0020037">
    <property type="term" value="F:heme binding"/>
    <property type="evidence" value="ECO:0007669"/>
    <property type="project" value="InterPro"/>
</dbReference>
<comment type="similarity">
    <text evidence="3">Belongs to the cytochrome P450 family.</text>
</comment>
<keyword evidence="16" id="KW-1185">Reference proteome</keyword>
<dbReference type="GO" id="GO:0016020">
    <property type="term" value="C:membrane"/>
    <property type="evidence" value="ECO:0007669"/>
    <property type="project" value="UniProtKB-SubCell"/>
</dbReference>
<dbReference type="PANTHER" id="PTHR24305">
    <property type="entry name" value="CYTOCHROME P450"/>
    <property type="match status" value="1"/>
</dbReference>
<dbReference type="VEuPathDB" id="FungiDB:FPRO_05318"/>
<gene>
    <name evidence="15" type="ORF">FPRO_05318</name>
</gene>
<dbReference type="FunFam" id="1.10.630.10:FF:000063">
    <property type="entry name" value="Cytochrome P450 monooxygenase"/>
    <property type="match status" value="1"/>
</dbReference>
<evidence type="ECO:0000256" key="3">
    <source>
        <dbReference type="ARBA" id="ARBA00010617"/>
    </source>
</evidence>
<comment type="caution">
    <text evidence="15">The sequence shown here is derived from an EMBL/GenBank/DDBJ whole genome shotgun (WGS) entry which is preliminary data.</text>
</comment>
<sequence length="551" mass="63274">MAVLQAHFDPAYYCLFFVLGILTHLFIFRRGEWNLYVFNILQAFFVLESSLVYIVARAVAGEDFTLWKVTAISSCFTLSTLTGLSFSMLIYRGWFHRLSRFPGPFWARLSNLYITFHAFKKFRLFEEVQQLHRKYGDIVRIGPTELSIIDPLALQAFHSNSSPCTKGPWYSVEHPIRALQMTRDKEEHAHRRKAWDLAFSSKALREYEARVAGYTTQLFEQIEASQGTSIDASLWFNFYSFDVMGDLAFGRTFDMLKNGTAHPFMKLVHSNMLMAGSLSHLTWIFPLLKRIPVLNQKNLEFQGWLKQQVDWRQKNKPDLPDVFSWILSDYDALNKPTAQDTINLRGDAQLIAVAGSDTTAASLTCLFFELAINPEICLNLQRELDQYYVEHDKPDHSSLSKLRYLQACINESMRLYPAIPSGLQRMTPPEGLDIGNTHLPGDTIVTIPTYTFNRDERLFTHADKFIPERWTTKKEFTKDPSLFVPFSIGQYSCVGKQLGLMEIRFVASQILHKFNVELAHGDVATDFVAGLRDGFTLAMSSLYLVFTRRTS</sequence>
<evidence type="ECO:0000256" key="13">
    <source>
        <dbReference type="PIRSR" id="PIRSR602401-1"/>
    </source>
</evidence>
<feature type="transmembrane region" description="Helical" evidence="14">
    <location>
        <begin position="35"/>
        <end position="59"/>
    </location>
</feature>
<evidence type="ECO:0000256" key="14">
    <source>
        <dbReference type="SAM" id="Phobius"/>
    </source>
</evidence>
<feature type="transmembrane region" description="Helical" evidence="14">
    <location>
        <begin position="71"/>
        <end position="91"/>
    </location>
</feature>
<keyword evidence="6 13" id="KW-0479">Metal-binding</keyword>
<dbReference type="Proteomes" id="UP000183971">
    <property type="component" value="Unassembled WGS sequence"/>
</dbReference>
<keyword evidence="4 13" id="KW-0349">Heme</keyword>
<accession>A0A1L7VIK7</accession>
<dbReference type="InterPro" id="IPR050121">
    <property type="entry name" value="Cytochrome_P450_monoxygenase"/>
</dbReference>
<dbReference type="GeneID" id="42050199"/>
<dbReference type="InterPro" id="IPR036396">
    <property type="entry name" value="Cyt_P450_sf"/>
</dbReference>
<evidence type="ECO:0000256" key="7">
    <source>
        <dbReference type="ARBA" id="ARBA00022989"/>
    </source>
</evidence>
<dbReference type="PRINTS" id="PR00385">
    <property type="entry name" value="P450"/>
</dbReference>
<proteinExistence type="inferred from homology"/>
<evidence type="ECO:0000256" key="8">
    <source>
        <dbReference type="ARBA" id="ARBA00023002"/>
    </source>
</evidence>
<keyword evidence="5 14" id="KW-0812">Transmembrane</keyword>
<dbReference type="GO" id="GO:0008168">
    <property type="term" value="F:methyltransferase activity"/>
    <property type="evidence" value="ECO:0007669"/>
    <property type="project" value="UniProtKB-KW"/>
</dbReference>
<evidence type="ECO:0000256" key="12">
    <source>
        <dbReference type="ARBA" id="ARBA00023180"/>
    </source>
</evidence>
<keyword evidence="9 13" id="KW-0408">Iron</keyword>
<evidence type="ECO:0000256" key="2">
    <source>
        <dbReference type="ARBA" id="ARBA00004370"/>
    </source>
</evidence>